<name>A0A378PN08_9GAMM</name>
<evidence type="ECO:0000256" key="1">
    <source>
        <dbReference type="SAM" id="Coils"/>
    </source>
</evidence>
<dbReference type="Proteomes" id="UP000076765">
    <property type="component" value="Chromosome"/>
</dbReference>
<evidence type="ECO:0000259" key="2">
    <source>
        <dbReference type="Pfam" id="PF06114"/>
    </source>
</evidence>
<dbReference type="STRING" id="29433.MOVS_10155"/>
<dbReference type="Gene3D" id="1.10.10.2910">
    <property type="match status" value="1"/>
</dbReference>
<dbReference type="KEGG" id="moi:MOVS_10155"/>
<evidence type="ECO:0000313" key="3">
    <source>
        <dbReference type="EMBL" id="ANB92271.1"/>
    </source>
</evidence>
<dbReference type="RefSeq" id="WP_063514822.1">
    <property type="nucleotide sequence ID" value="NZ_CP011158.1"/>
</dbReference>
<dbReference type="InterPro" id="IPR010359">
    <property type="entry name" value="IrrE_HExxH"/>
</dbReference>
<sequence>MSLTINTSTLSSYVLGSQVPLSELRAKIKHLDKFMSGEKQPTFNQLSEIAKKINIPTGLLLLDRKIDTQSVKLEFRTLNSDGLLSPMSEELKNTIQEMQEKQEFLKNEIDEELDFIGTFSIDDDIFETAEAIREKLGIPVFFQKECKNNPLAYFRNKVNGLGVFVFFNGKVKSNTHRPLNLGEFRGFVLLDKKAPIIFINQKDSKNGQLFTLVHELVHLFIGENAIFNIVDTGEYQFDRTETFVNRVTAELLTPRQVFLEKVKDNRDIKALANLFKVSEFVIVRRLLDLGIIAKDEYKEHIRILEDKLKEIEFYNASPDEEKKSNGNYHQNIKFMYDPRFVHYVRIAVNNRKISYTDAFRIIGVGYSGYKTLVGEK</sequence>
<organism evidence="4 6">
    <name type="scientific">Moraxella ovis</name>
    <dbReference type="NCBI Taxonomy" id="29433"/>
    <lineage>
        <taxon>Bacteria</taxon>
        <taxon>Pseudomonadati</taxon>
        <taxon>Pseudomonadota</taxon>
        <taxon>Gammaproteobacteria</taxon>
        <taxon>Moraxellales</taxon>
        <taxon>Moraxellaceae</taxon>
        <taxon>Moraxella</taxon>
    </lineage>
</organism>
<dbReference type="Pfam" id="PF06114">
    <property type="entry name" value="Peptidase_M78"/>
    <property type="match status" value="1"/>
</dbReference>
<dbReference type="AlphaFoldDB" id="A0A378PN08"/>
<dbReference type="PANTHER" id="PTHR43236:SF2">
    <property type="entry name" value="BLL0069 PROTEIN"/>
    <property type="match status" value="1"/>
</dbReference>
<keyword evidence="5" id="KW-1185">Reference proteome</keyword>
<dbReference type="EMBL" id="UGPW01000001">
    <property type="protein sequence ID" value="STY88085.1"/>
    <property type="molecule type" value="Genomic_DNA"/>
</dbReference>
<dbReference type="InterPro" id="IPR052345">
    <property type="entry name" value="Rad_response_metalloprotease"/>
</dbReference>
<evidence type="ECO:0000313" key="6">
    <source>
        <dbReference type="Proteomes" id="UP000255102"/>
    </source>
</evidence>
<reference evidence="4 6" key="2">
    <citation type="submission" date="2018-06" db="EMBL/GenBank/DDBJ databases">
        <authorList>
            <consortium name="Pathogen Informatics"/>
            <person name="Doyle S."/>
        </authorList>
    </citation>
    <scope>NUCLEOTIDE SEQUENCE [LARGE SCALE GENOMIC DNA]</scope>
    <source>
        <strain evidence="4 6">NCTC11227</strain>
    </source>
</reference>
<dbReference type="PANTHER" id="PTHR43236">
    <property type="entry name" value="ANTITOXIN HIGA1"/>
    <property type="match status" value="1"/>
</dbReference>
<evidence type="ECO:0000313" key="5">
    <source>
        <dbReference type="Proteomes" id="UP000076765"/>
    </source>
</evidence>
<keyword evidence="1" id="KW-0175">Coiled coil</keyword>
<gene>
    <name evidence="3" type="ORF">MOVS_10155</name>
    <name evidence="4" type="ORF">NCTC11227_02114</name>
</gene>
<proteinExistence type="predicted"/>
<reference evidence="3 5" key="1">
    <citation type="submission" date="2015-04" db="EMBL/GenBank/DDBJ databases">
        <authorList>
            <person name="Calcutt M.J."/>
            <person name="Foecking M.F."/>
        </authorList>
    </citation>
    <scope>NUCLEOTIDE SEQUENCE [LARGE SCALE GENOMIC DNA]</scope>
    <source>
        <strain evidence="3 5">199/55</strain>
    </source>
</reference>
<evidence type="ECO:0000313" key="4">
    <source>
        <dbReference type="EMBL" id="STY88085.1"/>
    </source>
</evidence>
<accession>A0A378PN08</accession>
<protein>
    <submittedName>
        <fullName evidence="4">Domain of uncharacterized function (DUF955)</fullName>
    </submittedName>
    <submittedName>
        <fullName evidence="3">Peptidase</fullName>
    </submittedName>
</protein>
<dbReference type="Proteomes" id="UP000255102">
    <property type="component" value="Unassembled WGS sequence"/>
</dbReference>
<feature type="coiled-coil region" evidence="1">
    <location>
        <begin position="88"/>
        <end position="115"/>
    </location>
</feature>
<dbReference type="EMBL" id="CP011158">
    <property type="protein sequence ID" value="ANB92271.1"/>
    <property type="molecule type" value="Genomic_DNA"/>
</dbReference>
<feature type="domain" description="IrrE N-terminal-like" evidence="2">
    <location>
        <begin position="183"/>
        <end position="286"/>
    </location>
</feature>